<reference evidence="3" key="1">
    <citation type="submission" date="2022-11" db="UniProtKB">
        <authorList>
            <consortium name="WormBaseParasite"/>
        </authorList>
    </citation>
    <scope>IDENTIFICATION</scope>
</reference>
<keyword evidence="2" id="KW-1185">Reference proteome</keyword>
<feature type="transmembrane region" description="Helical" evidence="1">
    <location>
        <begin position="32"/>
        <end position="57"/>
    </location>
</feature>
<organism evidence="2 3">
    <name type="scientific">Meloidogyne incognita</name>
    <name type="common">Southern root-knot nematode worm</name>
    <name type="synonym">Oxyuris incognita</name>
    <dbReference type="NCBI Taxonomy" id="6306"/>
    <lineage>
        <taxon>Eukaryota</taxon>
        <taxon>Metazoa</taxon>
        <taxon>Ecdysozoa</taxon>
        <taxon>Nematoda</taxon>
        <taxon>Chromadorea</taxon>
        <taxon>Rhabditida</taxon>
        <taxon>Tylenchina</taxon>
        <taxon>Tylenchomorpha</taxon>
        <taxon>Tylenchoidea</taxon>
        <taxon>Meloidogynidae</taxon>
        <taxon>Meloidogyninae</taxon>
        <taxon>Meloidogyne</taxon>
        <taxon>Meloidogyne incognita group</taxon>
    </lineage>
</organism>
<feature type="transmembrane region" description="Helical" evidence="1">
    <location>
        <begin position="7"/>
        <end position="26"/>
    </location>
</feature>
<accession>A0A914MRE3</accession>
<feature type="transmembrane region" description="Helical" evidence="1">
    <location>
        <begin position="250"/>
        <end position="270"/>
    </location>
</feature>
<name>A0A914MRE3_MELIC</name>
<evidence type="ECO:0000313" key="2">
    <source>
        <dbReference type="Proteomes" id="UP000887563"/>
    </source>
</evidence>
<dbReference type="WBParaSite" id="Minc3s01991g27629">
    <property type="protein sequence ID" value="Minc3s01991g27629"/>
    <property type="gene ID" value="Minc3s01991g27629"/>
</dbReference>
<dbReference type="Proteomes" id="UP000887563">
    <property type="component" value="Unplaced"/>
</dbReference>
<keyword evidence="1" id="KW-1133">Transmembrane helix</keyword>
<evidence type="ECO:0000313" key="3">
    <source>
        <dbReference type="WBParaSite" id="Minc3s01991g27629"/>
    </source>
</evidence>
<sequence>MDVLKGMLLSIGGAGAIAAILDLGLWPLVIVLISLSGCHICAQLVGIFLYSLTPLVAETFDSLVIKRLLISLDGGKFFPSTLDKFLDDLKGSFEAGMIASAGSIMNNVLAMEVIDIRLGMLAIAPNLPTNILMSRTITDTFIYIATSTSGAMIPLQFHEWRDLQRAALYKLYKDKFLPEPNSDILVAELRENSTKKREKFLHKITFHLLAPKKPETSPVITDQERNLALREHIKEKIEASMDIQRKSSMALNSMGIGSLLSQIVLIAFFFQSKFGMPKVILKIALIIINTPTEIISIAATYASANSFGNEHIEEWWSTDTMKNKQMYIVLMKLSGGTTIVQWDNCTVRQLYSGQLYSIQLFKKKFNVVFEFSVNFL</sequence>
<protein>
    <submittedName>
        <fullName evidence="3">Uncharacterized protein</fullName>
    </submittedName>
</protein>
<evidence type="ECO:0000256" key="1">
    <source>
        <dbReference type="SAM" id="Phobius"/>
    </source>
</evidence>
<proteinExistence type="predicted"/>
<dbReference type="AlphaFoldDB" id="A0A914MRE3"/>
<keyword evidence="1" id="KW-0812">Transmembrane</keyword>
<keyword evidence="1" id="KW-0472">Membrane</keyword>